<evidence type="ECO:0000256" key="2">
    <source>
        <dbReference type="SAM" id="Phobius"/>
    </source>
</evidence>
<dbReference type="InterPro" id="IPR046087">
    <property type="entry name" value="DUF6105"/>
</dbReference>
<keyword evidence="2" id="KW-0472">Membrane</keyword>
<keyword evidence="4" id="KW-1185">Reference proteome</keyword>
<proteinExistence type="predicted"/>
<feature type="transmembrane region" description="Helical" evidence="2">
    <location>
        <begin position="7"/>
        <end position="24"/>
    </location>
</feature>
<keyword evidence="2" id="KW-1133">Transmembrane helix</keyword>
<accession>A0ABU9T4Q6</accession>
<evidence type="ECO:0000256" key="1">
    <source>
        <dbReference type="SAM" id="MobiDB-lite"/>
    </source>
</evidence>
<keyword evidence="2" id="KW-0812">Transmembrane</keyword>
<evidence type="ECO:0000313" key="4">
    <source>
        <dbReference type="Proteomes" id="UP001477870"/>
    </source>
</evidence>
<feature type="region of interest" description="Disordered" evidence="1">
    <location>
        <begin position="90"/>
        <end position="109"/>
    </location>
</feature>
<dbReference type="Proteomes" id="UP001477870">
    <property type="component" value="Unassembled WGS sequence"/>
</dbReference>
<comment type="caution">
    <text evidence="3">The sequence shown here is derived from an EMBL/GenBank/DDBJ whole genome shotgun (WGS) entry which is preliminary data.</text>
</comment>
<protein>
    <submittedName>
        <fullName evidence="3">DUF6105 family protein</fullName>
    </submittedName>
</protein>
<evidence type="ECO:0000313" key="3">
    <source>
        <dbReference type="EMBL" id="MEM5500729.1"/>
    </source>
</evidence>
<organism evidence="3 4">
    <name type="scientific">Ahrensia kielensis</name>
    <dbReference type="NCBI Taxonomy" id="76980"/>
    <lineage>
        <taxon>Bacteria</taxon>
        <taxon>Pseudomonadati</taxon>
        <taxon>Pseudomonadota</taxon>
        <taxon>Alphaproteobacteria</taxon>
        <taxon>Hyphomicrobiales</taxon>
        <taxon>Ahrensiaceae</taxon>
        <taxon>Ahrensia</taxon>
    </lineage>
</organism>
<reference evidence="3 4" key="1">
    <citation type="submission" date="2024-03" db="EMBL/GenBank/DDBJ databases">
        <title>Community enrichment and isolation of bacterial strains for fucoidan degradation.</title>
        <authorList>
            <person name="Sichert A."/>
        </authorList>
    </citation>
    <scope>NUCLEOTIDE SEQUENCE [LARGE SCALE GENOMIC DNA]</scope>
    <source>
        <strain evidence="3 4">AS62</strain>
    </source>
</reference>
<dbReference type="EMBL" id="JBBMQO010000002">
    <property type="protein sequence ID" value="MEM5500729.1"/>
    <property type="molecule type" value="Genomic_DNA"/>
</dbReference>
<name>A0ABU9T4Q6_9HYPH</name>
<dbReference type="RefSeq" id="WP_342847042.1">
    <property type="nucleotide sequence ID" value="NZ_JBBMQO010000002.1"/>
</dbReference>
<feature type="transmembrane region" description="Helical" evidence="2">
    <location>
        <begin position="56"/>
        <end position="77"/>
    </location>
</feature>
<dbReference type="Pfam" id="PF19600">
    <property type="entry name" value="DUF6105"/>
    <property type="match status" value="1"/>
</dbReference>
<feature type="compositionally biased region" description="Polar residues" evidence="1">
    <location>
        <begin position="98"/>
        <end position="109"/>
    </location>
</feature>
<sequence length="109" mass="12810">MKYFLGLWLIPMSLFWAWFGLSYYDMNFGFSFLSRDIHNLVFGIYANLLGTDYETIVTGFIKACIFDSFIISAIVAYRKRKQIKAWWQQRKSSDDNYETNQESSVVAAE</sequence>
<gene>
    <name evidence="3" type="ORF">WNY59_03910</name>
</gene>